<name>A0A517PSU9_9PLAN</name>
<sequence length="73" mass="8107">MTQQDLDQAVAAATGEDLRAIRQRGFSLANPMQVNFDPEPDLRPPQSVDWDELSLQQNVALFAQRCGRVPGLI</sequence>
<reference evidence="1 2" key="1">
    <citation type="submission" date="2019-02" db="EMBL/GenBank/DDBJ databases">
        <title>Deep-cultivation of Planctomycetes and their phenomic and genomic characterization uncovers novel biology.</title>
        <authorList>
            <person name="Wiegand S."/>
            <person name="Jogler M."/>
            <person name="Boedeker C."/>
            <person name="Pinto D."/>
            <person name="Vollmers J."/>
            <person name="Rivas-Marin E."/>
            <person name="Kohn T."/>
            <person name="Peeters S.H."/>
            <person name="Heuer A."/>
            <person name="Rast P."/>
            <person name="Oberbeckmann S."/>
            <person name="Bunk B."/>
            <person name="Jeske O."/>
            <person name="Meyerdierks A."/>
            <person name="Storesund J.E."/>
            <person name="Kallscheuer N."/>
            <person name="Luecker S."/>
            <person name="Lage O.M."/>
            <person name="Pohl T."/>
            <person name="Merkel B.J."/>
            <person name="Hornburger P."/>
            <person name="Mueller R.-W."/>
            <person name="Bruemmer F."/>
            <person name="Labrenz M."/>
            <person name="Spormann A.M."/>
            <person name="Op den Camp H."/>
            <person name="Overmann J."/>
            <person name="Amann R."/>
            <person name="Jetten M.S.M."/>
            <person name="Mascher T."/>
            <person name="Medema M.H."/>
            <person name="Devos D.P."/>
            <person name="Kaster A.-K."/>
            <person name="Ovreas L."/>
            <person name="Rohde M."/>
            <person name="Galperin M.Y."/>
            <person name="Jogler C."/>
        </authorList>
    </citation>
    <scope>NUCLEOTIDE SEQUENCE [LARGE SCALE GENOMIC DNA]</scope>
    <source>
        <strain evidence="1 2">HG66A1</strain>
    </source>
</reference>
<dbReference type="RefSeq" id="WP_145188275.1">
    <property type="nucleotide sequence ID" value="NZ_CP036266.1"/>
</dbReference>
<accession>A0A517PSU9</accession>
<dbReference type="EMBL" id="CP036266">
    <property type="protein sequence ID" value="QDT22439.1"/>
    <property type="molecule type" value="Genomic_DNA"/>
</dbReference>
<proteinExistence type="predicted"/>
<evidence type="ECO:0000313" key="1">
    <source>
        <dbReference type="EMBL" id="QDT22439.1"/>
    </source>
</evidence>
<keyword evidence="2" id="KW-1185">Reference proteome</keyword>
<gene>
    <name evidence="1" type="ORF">HG66A1_42470</name>
</gene>
<dbReference type="Proteomes" id="UP000320421">
    <property type="component" value="Chromosome"/>
</dbReference>
<evidence type="ECO:0000313" key="2">
    <source>
        <dbReference type="Proteomes" id="UP000320421"/>
    </source>
</evidence>
<protein>
    <submittedName>
        <fullName evidence="1">Uncharacterized protein</fullName>
    </submittedName>
</protein>
<dbReference type="OrthoDB" id="281889at2"/>
<organism evidence="1 2">
    <name type="scientific">Gimesia chilikensis</name>
    <dbReference type="NCBI Taxonomy" id="2605989"/>
    <lineage>
        <taxon>Bacteria</taxon>
        <taxon>Pseudomonadati</taxon>
        <taxon>Planctomycetota</taxon>
        <taxon>Planctomycetia</taxon>
        <taxon>Planctomycetales</taxon>
        <taxon>Planctomycetaceae</taxon>
        <taxon>Gimesia</taxon>
    </lineage>
</organism>
<dbReference type="AlphaFoldDB" id="A0A517PSU9"/>